<gene>
    <name evidence="2" type="ORF">JDV75_01705</name>
</gene>
<reference evidence="2" key="1">
    <citation type="submission" date="2020-12" db="EMBL/GenBank/DDBJ databases">
        <title>Genome public.</title>
        <authorList>
            <person name="Sun Q."/>
        </authorList>
    </citation>
    <scope>NUCLEOTIDE SEQUENCE</scope>
    <source>
        <strain evidence="2">CCM 8863</strain>
    </source>
</reference>
<dbReference type="GO" id="GO:0046052">
    <property type="term" value="P:UTP catabolic process"/>
    <property type="evidence" value="ECO:0007669"/>
    <property type="project" value="TreeGrafter"/>
</dbReference>
<dbReference type="SUPFAM" id="SSF101386">
    <property type="entry name" value="all-alpha NTP pyrophosphatases"/>
    <property type="match status" value="1"/>
</dbReference>
<accession>A0A934HWZ3</accession>
<dbReference type="InterPro" id="IPR048015">
    <property type="entry name" value="NTP-PPase_MazG-like_N"/>
</dbReference>
<proteinExistence type="predicted"/>
<dbReference type="RefSeq" id="WP_198737519.1">
    <property type="nucleotide sequence ID" value="NZ_JAEIOS010000009.1"/>
</dbReference>
<dbReference type="GO" id="GO:0047429">
    <property type="term" value="F:nucleoside triphosphate diphosphatase activity"/>
    <property type="evidence" value="ECO:0007669"/>
    <property type="project" value="TreeGrafter"/>
</dbReference>
<dbReference type="GO" id="GO:0046076">
    <property type="term" value="P:dTTP catabolic process"/>
    <property type="evidence" value="ECO:0007669"/>
    <property type="project" value="TreeGrafter"/>
</dbReference>
<evidence type="ECO:0000313" key="2">
    <source>
        <dbReference type="EMBL" id="MBI8988483.1"/>
    </source>
</evidence>
<dbReference type="InterPro" id="IPR011551">
    <property type="entry name" value="NTP_PyrPHydrolase_MazG"/>
</dbReference>
<dbReference type="PANTHER" id="PTHR30522">
    <property type="entry name" value="NUCLEOSIDE TRIPHOSPHATE PYROPHOSPHOHYDROLASE"/>
    <property type="match status" value="1"/>
</dbReference>
<dbReference type="PANTHER" id="PTHR30522:SF0">
    <property type="entry name" value="NUCLEOSIDE TRIPHOSPHATE PYROPHOSPHOHYDROLASE"/>
    <property type="match status" value="1"/>
</dbReference>
<dbReference type="GO" id="GO:0046061">
    <property type="term" value="P:dATP catabolic process"/>
    <property type="evidence" value="ECO:0007669"/>
    <property type="project" value="TreeGrafter"/>
</dbReference>
<name>A0A934HWZ3_9CORY</name>
<protein>
    <submittedName>
        <fullName evidence="2">Nucleoside triphosphate hydrolase</fullName>
    </submittedName>
</protein>
<dbReference type="Proteomes" id="UP000645966">
    <property type="component" value="Unassembled WGS sequence"/>
</dbReference>
<feature type="domain" description="NTP pyrophosphohydrolase MazG-like" evidence="1">
    <location>
        <begin position="107"/>
        <end position="185"/>
    </location>
</feature>
<dbReference type="CDD" id="cd11528">
    <property type="entry name" value="NTP-PPase_MazG_Nterm"/>
    <property type="match status" value="1"/>
</dbReference>
<keyword evidence="2" id="KW-0378">Hydrolase</keyword>
<keyword evidence="3" id="KW-1185">Reference proteome</keyword>
<evidence type="ECO:0000313" key="3">
    <source>
        <dbReference type="Proteomes" id="UP000645966"/>
    </source>
</evidence>
<organism evidence="2 3">
    <name type="scientific">Corynebacterium meridianum</name>
    <dbReference type="NCBI Taxonomy" id="2765363"/>
    <lineage>
        <taxon>Bacteria</taxon>
        <taxon>Bacillati</taxon>
        <taxon>Actinomycetota</taxon>
        <taxon>Actinomycetes</taxon>
        <taxon>Mycobacteriales</taxon>
        <taxon>Corynebacteriaceae</taxon>
        <taxon>Corynebacterium</taxon>
    </lineage>
</organism>
<dbReference type="AlphaFoldDB" id="A0A934HWZ3"/>
<dbReference type="InterPro" id="IPR004518">
    <property type="entry name" value="MazG-like_dom"/>
</dbReference>
<dbReference type="Pfam" id="PF03819">
    <property type="entry name" value="MazG"/>
    <property type="match status" value="1"/>
</dbReference>
<dbReference type="GO" id="GO:0046081">
    <property type="term" value="P:dUTP catabolic process"/>
    <property type="evidence" value="ECO:0007669"/>
    <property type="project" value="TreeGrafter"/>
</dbReference>
<evidence type="ECO:0000259" key="1">
    <source>
        <dbReference type="Pfam" id="PF03819"/>
    </source>
</evidence>
<comment type="caution">
    <text evidence="2">The sequence shown here is derived from an EMBL/GenBank/DDBJ whole genome shotgun (WGS) entry which is preliminary data.</text>
</comment>
<dbReference type="GO" id="GO:0046047">
    <property type="term" value="P:TTP catabolic process"/>
    <property type="evidence" value="ECO:0007669"/>
    <property type="project" value="TreeGrafter"/>
</dbReference>
<sequence length="209" mass="21998">MTVLLLDPASPTLIPAEVIAAAAEAGHTVAFGGSVPGVVRKLVLGCGLRESIAGSATVWVDTDPGSPETLRRSAAGEKIRGPGASGIAAARVVMTRALRIGEWERGQDHVSLLPYLREETEEFAAAARAHADGAGTATELRGELADVLLQVLFHAEIAARRGDFDLDDVADSFTSKLRRRAPYLFDGTSATVPVEQQESLWQAAKSRGG</sequence>
<dbReference type="EMBL" id="JAEIOS010000009">
    <property type="protein sequence ID" value="MBI8988483.1"/>
    <property type="molecule type" value="Genomic_DNA"/>
</dbReference>
<dbReference type="Gene3D" id="1.10.287.1080">
    <property type="entry name" value="MazG-like"/>
    <property type="match status" value="1"/>
</dbReference>
<dbReference type="GO" id="GO:0006203">
    <property type="term" value="P:dGTP catabolic process"/>
    <property type="evidence" value="ECO:0007669"/>
    <property type="project" value="TreeGrafter"/>
</dbReference>